<dbReference type="PANTHER" id="PTHR48050:SF13">
    <property type="entry name" value="STEROL 3-BETA-GLUCOSYLTRANSFERASE UGT80A2"/>
    <property type="match status" value="1"/>
</dbReference>
<dbReference type="AlphaFoldDB" id="W3WQN3"/>
<feature type="domain" description="Glycosyltransferase family 28 N-terminal" evidence="3">
    <location>
        <begin position="97"/>
        <end position="256"/>
    </location>
</feature>
<evidence type="ECO:0000259" key="3">
    <source>
        <dbReference type="Pfam" id="PF03033"/>
    </source>
</evidence>
<dbReference type="OMA" id="WSQALIP"/>
<dbReference type="InterPro" id="IPR010610">
    <property type="entry name" value="EryCIII-like_C"/>
</dbReference>
<dbReference type="CDD" id="cd03784">
    <property type="entry name" value="GT1_Gtf-like"/>
    <property type="match status" value="1"/>
</dbReference>
<dbReference type="InterPro" id="IPR004276">
    <property type="entry name" value="GlycoTrans_28_N"/>
</dbReference>
<feature type="domain" description="Erythromycin biosynthesis protein CIII-like C-terminal" evidence="4">
    <location>
        <begin position="416"/>
        <end position="523"/>
    </location>
</feature>
<dbReference type="OrthoDB" id="5835829at2759"/>
<name>W3WQN3_PESFW</name>
<dbReference type="EMBL" id="KI912119">
    <property type="protein sequence ID" value="ETS75141.1"/>
    <property type="molecule type" value="Genomic_DNA"/>
</dbReference>
<protein>
    <submittedName>
        <fullName evidence="5">Uncharacterized protein</fullName>
    </submittedName>
</protein>
<dbReference type="SUPFAM" id="SSF53756">
    <property type="entry name" value="UDP-Glycosyltransferase/glycogen phosphorylase"/>
    <property type="match status" value="1"/>
</dbReference>
<dbReference type="RefSeq" id="XP_007840397.1">
    <property type="nucleotide sequence ID" value="XM_007842206.1"/>
</dbReference>
<evidence type="ECO:0000259" key="4">
    <source>
        <dbReference type="Pfam" id="PF06722"/>
    </source>
</evidence>
<dbReference type="GO" id="GO:0005975">
    <property type="term" value="P:carbohydrate metabolic process"/>
    <property type="evidence" value="ECO:0007669"/>
    <property type="project" value="InterPro"/>
</dbReference>
<reference evidence="6" key="1">
    <citation type="journal article" date="2015" name="BMC Genomics">
        <title>Genomic and transcriptomic analysis of the endophytic fungus Pestalotiopsis fici reveals its lifestyle and high potential for synthesis of natural products.</title>
        <authorList>
            <person name="Wang X."/>
            <person name="Zhang X."/>
            <person name="Liu L."/>
            <person name="Xiang M."/>
            <person name="Wang W."/>
            <person name="Sun X."/>
            <person name="Che Y."/>
            <person name="Guo L."/>
            <person name="Liu G."/>
            <person name="Guo L."/>
            <person name="Wang C."/>
            <person name="Yin W.B."/>
            <person name="Stadler M."/>
            <person name="Zhang X."/>
            <person name="Liu X."/>
        </authorList>
    </citation>
    <scope>NUCLEOTIDE SEQUENCE [LARGE SCALE GENOMIC DNA]</scope>
    <source>
        <strain evidence="6">W106-1 / CGMCC3.15140</strain>
    </source>
</reference>
<evidence type="ECO:0000256" key="1">
    <source>
        <dbReference type="ARBA" id="ARBA00022679"/>
    </source>
</evidence>
<sequence length="893" mass="97582">MHFRKVKSDAPGNLSIGEGLNKTTSHVNNDGSTTVRFHRDASEIAAFFKRIHDNTASQQPERKVFVPRRGSSAVYLDDKQDAPSAGRAAAAGPRLNIAIHIVGSRGDVQPFIPIAKLLSQPPYNHRVRICTHPVFKDFVTNQGLEFFSIGGDPEALMAYMVKNPGLFPSRESLKAGDIRKRRKEMGAILEGAWRSCIEAGDGMGERIVASDVHSAADLFIADAIIANPPSMAHIHCAEKLGIPLHMVFTMPWSPTHSFHHPLAAMQYGQAETSTANYLSFIMMELLTWQGLGDVINKFRTRTLKLDPISPLWGHQLLSRLRLPFTYLWSESLIPKPADWGPHIQIAGFSFLSQANSYTPPPDLVEFLNAGPTPIYVGFGSIVVNDAQALTKLIFEATAIAGVRAIVSKGWGGIGSEDVPDNIYMIGDCPHDWLFRHVSTVVHHGGAGTTAAGLAAGSPTVVVPFFGDQPFWGQMIARAGAGPEPVPYKKMTAETLANSITFALKPEVQIAAQKVAQQIAEEDGACNAVKDVLNRLDSSDLRCDICPDRLAVYKHKNTGAHLSLLAAYFLTNKGIIKLSQLELLRHKHWYVDEGAESVSIGVVAAMSGLFLDIAVASHDFANRIRTEPSQIPRRRPSSHFRVSLDMPGGVSASTDDSSGDLLPFAHFTPKQLEKMAKIMARKPPEDTQALFKGPCPGDATSGLRSEPTWVERMWSKGEKSRSHLAAEACGRYAADLTRAGLKAPVALFYNVANGFRNSPSYLTGELNVRRRGEIKGLKSGFKTAGKESVLCFYDAFSGLVLRPYRGAKAEGLKGFGKGVGLSLVGFYSGLGAAIFSLPGYSLKGIEKKLAKHRLTELKAEVLLIRIRQGIEEYNLATDDERQQIEERWKSLYPE</sequence>
<dbReference type="InterPro" id="IPR050426">
    <property type="entry name" value="Glycosyltransferase_28"/>
</dbReference>
<dbReference type="InParanoid" id="W3WQN3"/>
<gene>
    <name evidence="5" type="ORF">PFICI_13625</name>
</gene>
<evidence type="ECO:0000256" key="2">
    <source>
        <dbReference type="SAM" id="MobiDB-lite"/>
    </source>
</evidence>
<dbReference type="eggNOG" id="KOG1192">
    <property type="taxonomic scope" value="Eukaryota"/>
</dbReference>
<proteinExistence type="predicted"/>
<dbReference type="Proteomes" id="UP000030651">
    <property type="component" value="Unassembled WGS sequence"/>
</dbReference>
<dbReference type="InterPro" id="IPR002213">
    <property type="entry name" value="UDP_glucos_trans"/>
</dbReference>
<dbReference type="PANTHER" id="PTHR48050">
    <property type="entry name" value="STEROL 3-BETA-GLUCOSYLTRANSFERASE"/>
    <property type="match status" value="1"/>
</dbReference>
<keyword evidence="6" id="KW-1185">Reference proteome</keyword>
<dbReference type="Pfam" id="PF03033">
    <property type="entry name" value="Glyco_transf_28"/>
    <property type="match status" value="1"/>
</dbReference>
<evidence type="ECO:0000313" key="5">
    <source>
        <dbReference type="EMBL" id="ETS75141.1"/>
    </source>
</evidence>
<accession>W3WQN3</accession>
<dbReference type="FunFam" id="3.40.50.2000:FF:000009">
    <property type="entry name" value="Sterol 3-beta-glucosyltransferase UGT80A2"/>
    <property type="match status" value="1"/>
</dbReference>
<evidence type="ECO:0000313" key="6">
    <source>
        <dbReference type="Proteomes" id="UP000030651"/>
    </source>
</evidence>
<keyword evidence="1" id="KW-0808">Transferase</keyword>
<dbReference type="Gene3D" id="3.40.50.2000">
    <property type="entry name" value="Glycogen Phosphorylase B"/>
    <property type="match status" value="2"/>
</dbReference>
<dbReference type="KEGG" id="pfy:PFICI_13625"/>
<feature type="compositionally biased region" description="Polar residues" evidence="2">
    <location>
        <begin position="21"/>
        <end position="33"/>
    </location>
</feature>
<dbReference type="Pfam" id="PF06722">
    <property type="entry name" value="EryCIII-like_C"/>
    <property type="match status" value="1"/>
</dbReference>
<dbReference type="GeneID" id="19278638"/>
<dbReference type="GO" id="GO:0016906">
    <property type="term" value="F:sterol 3-beta-glucosyltransferase activity"/>
    <property type="evidence" value="ECO:0007669"/>
    <property type="project" value="UniProtKB-ARBA"/>
</dbReference>
<dbReference type="HOGENOM" id="CLU_000537_1_1_1"/>
<organism evidence="5 6">
    <name type="scientific">Pestalotiopsis fici (strain W106-1 / CGMCC3.15140)</name>
    <dbReference type="NCBI Taxonomy" id="1229662"/>
    <lineage>
        <taxon>Eukaryota</taxon>
        <taxon>Fungi</taxon>
        <taxon>Dikarya</taxon>
        <taxon>Ascomycota</taxon>
        <taxon>Pezizomycotina</taxon>
        <taxon>Sordariomycetes</taxon>
        <taxon>Xylariomycetidae</taxon>
        <taxon>Amphisphaeriales</taxon>
        <taxon>Sporocadaceae</taxon>
        <taxon>Pestalotiopsis</taxon>
    </lineage>
</organism>
<feature type="region of interest" description="Disordered" evidence="2">
    <location>
        <begin position="1"/>
        <end position="33"/>
    </location>
</feature>